<dbReference type="VEuPathDB" id="FungiDB:SPPG_01300"/>
<evidence type="ECO:0000256" key="1">
    <source>
        <dbReference type="ARBA" id="ARBA00006903"/>
    </source>
</evidence>
<feature type="region of interest" description="Disordered" evidence="3">
    <location>
        <begin position="1"/>
        <end position="44"/>
    </location>
</feature>
<proteinExistence type="inferred from homology"/>
<protein>
    <recommendedName>
        <fullName evidence="6">Protein FAM114A2</fullName>
    </recommendedName>
</protein>
<keyword evidence="5" id="KW-1185">Reference proteome</keyword>
<dbReference type="InParanoid" id="A0A0L0HSJ9"/>
<evidence type="ECO:0000256" key="3">
    <source>
        <dbReference type="SAM" id="MobiDB-lite"/>
    </source>
</evidence>
<dbReference type="eggNOG" id="ENOG502T76K">
    <property type="taxonomic scope" value="Eukaryota"/>
</dbReference>
<dbReference type="PANTHER" id="PTHR12842:SF6">
    <property type="entry name" value="FI01459P"/>
    <property type="match status" value="1"/>
</dbReference>
<feature type="region of interest" description="Disordered" evidence="3">
    <location>
        <begin position="110"/>
        <end position="133"/>
    </location>
</feature>
<name>A0A0L0HSJ9_SPIPD</name>
<feature type="compositionally biased region" description="Basic and acidic residues" evidence="3">
    <location>
        <begin position="1"/>
        <end position="13"/>
    </location>
</feature>
<dbReference type="RefSeq" id="XP_016611883.1">
    <property type="nucleotide sequence ID" value="XM_016749622.1"/>
</dbReference>
<comment type="similarity">
    <text evidence="1">Belongs to the FAM114 family.</text>
</comment>
<sequence>MSDVEYIEKRSVEEPPSVANAQTPESAAQNVPADRQGSGWGGWGGWSNFSSALSGAAHAVTEAIEKSDVAKTASVIGKNIKKTTIDSFDKVYEAIDPDYLREQELKREAATRNGIVPQSEDAEETQAREVPQEKDISTPALNAAKGIGSAAVEGVETVLTSIDKVFDSASSALGNTFMAGYKKIEEAKLGEKAKQTFTKVTREVQQSTVLQDGMHSGGAVVKETIGALESFGEKAFNFLGLNQLDADSDTRAPAKFRQVTIQSVFENNSGTAHLQALEMLSTESQVRVSALHPDQARSEIATIEALLTIDNIADEAAALGEYSVDSEDGAKELMKLLHDLGVENGSQVRAVTQIVSEAQIFRDEQVVVYEKEIESVAADGEPNDVTSATEEFMMTTYGEAMNSLAAIGEKSCEQILRVAEELLMRIAEERLKYSSETPKDLTASTATLSSTELAKRLRQVVIRLVAGAQLVAQRYIQTVEGVSNAFKNGHSESLASVEAIEQKVLTVKNAIHADLQYATEQVQEATGHVSPIVSLLHLTLQRSEKNEG</sequence>
<organism evidence="4 5">
    <name type="scientific">Spizellomyces punctatus (strain DAOM BR117)</name>
    <dbReference type="NCBI Taxonomy" id="645134"/>
    <lineage>
        <taxon>Eukaryota</taxon>
        <taxon>Fungi</taxon>
        <taxon>Fungi incertae sedis</taxon>
        <taxon>Chytridiomycota</taxon>
        <taxon>Chytridiomycota incertae sedis</taxon>
        <taxon>Chytridiomycetes</taxon>
        <taxon>Spizellomycetales</taxon>
        <taxon>Spizellomycetaceae</taxon>
        <taxon>Spizellomyces</taxon>
    </lineage>
</organism>
<dbReference type="GeneID" id="27684972"/>
<dbReference type="PANTHER" id="PTHR12842">
    <property type="entry name" value="FI01459P"/>
    <property type="match status" value="1"/>
</dbReference>
<dbReference type="Proteomes" id="UP000053201">
    <property type="component" value="Unassembled WGS sequence"/>
</dbReference>
<gene>
    <name evidence="4" type="ORF">SPPG_01300</name>
</gene>
<reference evidence="4 5" key="1">
    <citation type="submission" date="2009-08" db="EMBL/GenBank/DDBJ databases">
        <title>The Genome Sequence of Spizellomyces punctatus strain DAOM BR117.</title>
        <authorList>
            <consortium name="The Broad Institute Genome Sequencing Platform"/>
            <person name="Russ C."/>
            <person name="Cuomo C."/>
            <person name="Shea T."/>
            <person name="Young S.K."/>
            <person name="Zeng Q."/>
            <person name="Koehrsen M."/>
            <person name="Haas B."/>
            <person name="Borodovsky M."/>
            <person name="Guigo R."/>
            <person name="Alvarado L."/>
            <person name="Berlin A."/>
            <person name="Bochicchio J."/>
            <person name="Borenstein D."/>
            <person name="Chapman S."/>
            <person name="Chen Z."/>
            <person name="Engels R."/>
            <person name="Freedman E."/>
            <person name="Gellesch M."/>
            <person name="Goldberg J."/>
            <person name="Griggs A."/>
            <person name="Gujja S."/>
            <person name="Heiman D."/>
            <person name="Hepburn T."/>
            <person name="Howarth C."/>
            <person name="Jen D."/>
            <person name="Larson L."/>
            <person name="Lewis B."/>
            <person name="Mehta T."/>
            <person name="Park D."/>
            <person name="Pearson M."/>
            <person name="Roberts A."/>
            <person name="Saif S."/>
            <person name="Shenoy N."/>
            <person name="Sisk P."/>
            <person name="Stolte C."/>
            <person name="Sykes S."/>
            <person name="Thomson T."/>
            <person name="Walk T."/>
            <person name="White J."/>
            <person name="Yandava C."/>
            <person name="Burger G."/>
            <person name="Gray M.W."/>
            <person name="Holland P.W.H."/>
            <person name="King N."/>
            <person name="Lang F.B.F."/>
            <person name="Roger A.J."/>
            <person name="Ruiz-Trillo I."/>
            <person name="Lander E."/>
            <person name="Nusbaum C."/>
        </authorList>
    </citation>
    <scope>NUCLEOTIDE SEQUENCE [LARGE SCALE GENOMIC DNA]</scope>
    <source>
        <strain evidence="4 5">DAOM BR117</strain>
    </source>
</reference>
<feature type="compositionally biased region" description="Polar residues" evidence="3">
    <location>
        <begin position="19"/>
        <end position="29"/>
    </location>
</feature>
<evidence type="ECO:0000313" key="4">
    <source>
        <dbReference type="EMBL" id="KND03844.1"/>
    </source>
</evidence>
<evidence type="ECO:0000313" key="5">
    <source>
        <dbReference type="Proteomes" id="UP000053201"/>
    </source>
</evidence>
<evidence type="ECO:0008006" key="6">
    <source>
        <dbReference type="Google" id="ProtNLM"/>
    </source>
</evidence>
<dbReference type="OrthoDB" id="5597648at2759"/>
<dbReference type="OMA" id="MTHAVAQ"/>
<evidence type="ECO:0000256" key="2">
    <source>
        <dbReference type="ARBA" id="ARBA00022553"/>
    </source>
</evidence>
<dbReference type="InterPro" id="IPR007998">
    <property type="entry name" value="DUF719"/>
</dbReference>
<keyword evidence="2" id="KW-0597">Phosphoprotein</keyword>
<dbReference type="AlphaFoldDB" id="A0A0L0HSJ9"/>
<accession>A0A0L0HSJ9</accession>
<dbReference type="EMBL" id="KQ257451">
    <property type="protein sequence ID" value="KND03844.1"/>
    <property type="molecule type" value="Genomic_DNA"/>
</dbReference>